<dbReference type="Gramene" id="GBG65341">
    <property type="protein sequence ID" value="GBG65341"/>
    <property type="gene ID" value="CBR_g50704"/>
</dbReference>
<feature type="transmembrane region" description="Helical" evidence="1">
    <location>
        <begin position="170"/>
        <end position="189"/>
    </location>
</feature>
<feature type="transmembrane region" description="Helical" evidence="1">
    <location>
        <begin position="137"/>
        <end position="158"/>
    </location>
</feature>
<keyword evidence="3" id="KW-1185">Reference proteome</keyword>
<feature type="transmembrane region" description="Helical" evidence="1">
    <location>
        <begin position="196"/>
        <end position="214"/>
    </location>
</feature>
<keyword evidence="1" id="KW-1133">Transmembrane helix</keyword>
<evidence type="ECO:0000256" key="1">
    <source>
        <dbReference type="SAM" id="Phobius"/>
    </source>
</evidence>
<comment type="caution">
    <text evidence="2">The sequence shown here is derived from an EMBL/GenBank/DDBJ whole genome shotgun (WGS) entry which is preliminary data.</text>
</comment>
<evidence type="ECO:0000313" key="3">
    <source>
        <dbReference type="Proteomes" id="UP000265515"/>
    </source>
</evidence>
<gene>
    <name evidence="2" type="ORF">CBR_g50704</name>
</gene>
<accession>A0A388K5L6</accession>
<reference evidence="2 3" key="1">
    <citation type="journal article" date="2018" name="Cell">
        <title>The Chara Genome: Secondary Complexity and Implications for Plant Terrestrialization.</title>
        <authorList>
            <person name="Nishiyama T."/>
            <person name="Sakayama H."/>
            <person name="Vries J.D."/>
            <person name="Buschmann H."/>
            <person name="Saint-Marcoux D."/>
            <person name="Ullrich K.K."/>
            <person name="Haas F.B."/>
            <person name="Vanderstraeten L."/>
            <person name="Becker D."/>
            <person name="Lang D."/>
            <person name="Vosolsobe S."/>
            <person name="Rombauts S."/>
            <person name="Wilhelmsson P.K.I."/>
            <person name="Janitza P."/>
            <person name="Kern R."/>
            <person name="Heyl A."/>
            <person name="Rumpler F."/>
            <person name="Villalobos L.I.A.C."/>
            <person name="Clay J.M."/>
            <person name="Skokan R."/>
            <person name="Toyoda A."/>
            <person name="Suzuki Y."/>
            <person name="Kagoshima H."/>
            <person name="Schijlen E."/>
            <person name="Tajeshwar N."/>
            <person name="Catarino B."/>
            <person name="Hetherington A.J."/>
            <person name="Saltykova A."/>
            <person name="Bonnot C."/>
            <person name="Breuninger H."/>
            <person name="Symeonidi A."/>
            <person name="Radhakrishnan G.V."/>
            <person name="Van Nieuwerburgh F."/>
            <person name="Deforce D."/>
            <person name="Chang C."/>
            <person name="Karol K.G."/>
            <person name="Hedrich R."/>
            <person name="Ulvskov P."/>
            <person name="Glockner G."/>
            <person name="Delwiche C.F."/>
            <person name="Petrasek J."/>
            <person name="Van de Peer Y."/>
            <person name="Friml J."/>
            <person name="Beilby M."/>
            <person name="Dolan L."/>
            <person name="Kohara Y."/>
            <person name="Sugano S."/>
            <person name="Fujiyama A."/>
            <person name="Delaux P.-M."/>
            <person name="Quint M."/>
            <person name="TheiBen G."/>
            <person name="Hagemann M."/>
            <person name="Harholt J."/>
            <person name="Dunand C."/>
            <person name="Zachgo S."/>
            <person name="Langdale J."/>
            <person name="Maumus F."/>
            <person name="Straeten D.V.D."/>
            <person name="Gould S.B."/>
            <person name="Rensing S.A."/>
        </authorList>
    </citation>
    <scope>NUCLEOTIDE SEQUENCE [LARGE SCALE GENOMIC DNA]</scope>
    <source>
        <strain evidence="2 3">S276</strain>
    </source>
</reference>
<feature type="transmembrane region" description="Helical" evidence="1">
    <location>
        <begin position="82"/>
        <end position="102"/>
    </location>
</feature>
<feature type="transmembrane region" description="Helical" evidence="1">
    <location>
        <begin position="108"/>
        <end position="130"/>
    </location>
</feature>
<organism evidence="2 3">
    <name type="scientific">Chara braunii</name>
    <name type="common">Braun's stonewort</name>
    <dbReference type="NCBI Taxonomy" id="69332"/>
    <lineage>
        <taxon>Eukaryota</taxon>
        <taxon>Viridiplantae</taxon>
        <taxon>Streptophyta</taxon>
        <taxon>Charophyceae</taxon>
        <taxon>Charales</taxon>
        <taxon>Characeae</taxon>
        <taxon>Chara</taxon>
    </lineage>
</organism>
<name>A0A388K5L6_CHABU</name>
<feature type="transmembrane region" description="Helical" evidence="1">
    <location>
        <begin position="48"/>
        <end position="70"/>
    </location>
</feature>
<dbReference type="AlphaFoldDB" id="A0A388K5L6"/>
<evidence type="ECO:0000313" key="2">
    <source>
        <dbReference type="EMBL" id="GBG65341.1"/>
    </source>
</evidence>
<sequence>MAVRRSKAVAATTGGGVARSVVGGAPSIGVAGGGIVPAELVPGGGPGPRTPCVVGFVAGAVGSHAVMLAATSGRVCVDARDLIAIVVSAVVGIVPHAAAGFGVVPLGLAPVVAAPSSVVASAFAFAVGIAPRGPLGLGAAVLAAVVGIVPHAALLAVVECAAVPPGLAHVVAAAPTGVAAAAAIAFAAGIAPCGSLGPVVVVLAAVVGILPHAAQLL</sequence>
<dbReference type="Proteomes" id="UP000265515">
    <property type="component" value="Unassembled WGS sequence"/>
</dbReference>
<keyword evidence="1" id="KW-0812">Transmembrane</keyword>
<dbReference type="EMBL" id="BFEA01000061">
    <property type="protein sequence ID" value="GBG65341.1"/>
    <property type="molecule type" value="Genomic_DNA"/>
</dbReference>
<keyword evidence="1" id="KW-0472">Membrane</keyword>
<proteinExistence type="predicted"/>
<protein>
    <submittedName>
        <fullName evidence="2">Uncharacterized protein</fullName>
    </submittedName>
</protein>